<organism evidence="2 3">
    <name type="scientific">Trapa incisa</name>
    <dbReference type="NCBI Taxonomy" id="236973"/>
    <lineage>
        <taxon>Eukaryota</taxon>
        <taxon>Viridiplantae</taxon>
        <taxon>Streptophyta</taxon>
        <taxon>Embryophyta</taxon>
        <taxon>Tracheophyta</taxon>
        <taxon>Spermatophyta</taxon>
        <taxon>Magnoliopsida</taxon>
        <taxon>eudicotyledons</taxon>
        <taxon>Gunneridae</taxon>
        <taxon>Pentapetalae</taxon>
        <taxon>rosids</taxon>
        <taxon>malvids</taxon>
        <taxon>Myrtales</taxon>
        <taxon>Lythraceae</taxon>
        <taxon>Trapa</taxon>
    </lineage>
</organism>
<evidence type="ECO:0000256" key="1">
    <source>
        <dbReference type="SAM" id="MobiDB-lite"/>
    </source>
</evidence>
<proteinExistence type="predicted"/>
<sequence>MAFKGKKNNLCSFGPIWASLRPSELWANGADGGLDSYTIPYRTHGTRRLMQDIGVHGLDCSRPVSCHSSEFLPCYLILHTSSGSKDINKQTKQPESRQSSEFCLREP</sequence>
<comment type="caution">
    <text evidence="2">The sequence shown here is derived from an EMBL/GenBank/DDBJ whole genome shotgun (WGS) entry which is preliminary data.</text>
</comment>
<reference evidence="2 3" key="1">
    <citation type="journal article" date="2023" name="Hortic Res">
        <title>Pangenome of water caltrop reveals structural variations and asymmetric subgenome divergence after allopolyploidization.</title>
        <authorList>
            <person name="Zhang X."/>
            <person name="Chen Y."/>
            <person name="Wang L."/>
            <person name="Yuan Y."/>
            <person name="Fang M."/>
            <person name="Shi L."/>
            <person name="Lu R."/>
            <person name="Comes H.P."/>
            <person name="Ma Y."/>
            <person name="Chen Y."/>
            <person name="Huang G."/>
            <person name="Zhou Y."/>
            <person name="Zheng Z."/>
            <person name="Qiu Y."/>
        </authorList>
    </citation>
    <scope>NUCLEOTIDE SEQUENCE [LARGE SCALE GENOMIC DNA]</scope>
    <source>
        <tissue evidence="2">Roots</tissue>
    </source>
</reference>
<dbReference type="AlphaFoldDB" id="A0AAN7KSK0"/>
<protein>
    <submittedName>
        <fullName evidence="2">Uncharacterized protein</fullName>
    </submittedName>
</protein>
<dbReference type="Proteomes" id="UP001345219">
    <property type="component" value="Chromosome 3"/>
</dbReference>
<keyword evidence="3" id="KW-1185">Reference proteome</keyword>
<dbReference type="EMBL" id="JAXIOK010000006">
    <property type="protein sequence ID" value="KAK4768307.1"/>
    <property type="molecule type" value="Genomic_DNA"/>
</dbReference>
<name>A0AAN7KSK0_9MYRT</name>
<evidence type="ECO:0000313" key="2">
    <source>
        <dbReference type="EMBL" id="KAK4768307.1"/>
    </source>
</evidence>
<feature type="region of interest" description="Disordered" evidence="1">
    <location>
        <begin position="85"/>
        <end position="107"/>
    </location>
</feature>
<accession>A0AAN7KSK0</accession>
<gene>
    <name evidence="2" type="ORF">SAY87_003448</name>
</gene>
<feature type="compositionally biased region" description="Basic and acidic residues" evidence="1">
    <location>
        <begin position="86"/>
        <end position="95"/>
    </location>
</feature>
<evidence type="ECO:0000313" key="3">
    <source>
        <dbReference type="Proteomes" id="UP001345219"/>
    </source>
</evidence>